<evidence type="ECO:0000313" key="7">
    <source>
        <dbReference type="Proteomes" id="UP000033772"/>
    </source>
</evidence>
<dbReference type="SMART" id="SM00448">
    <property type="entry name" value="REC"/>
    <property type="match status" value="1"/>
</dbReference>
<dbReference type="Pfam" id="PF00072">
    <property type="entry name" value="Response_reg"/>
    <property type="match status" value="1"/>
</dbReference>
<dbReference type="STRING" id="1844.UG56_027155"/>
<dbReference type="OrthoDB" id="9808843at2"/>
<dbReference type="PROSITE" id="PS50043">
    <property type="entry name" value="HTH_LUXR_2"/>
    <property type="match status" value="1"/>
</dbReference>
<comment type="caution">
    <text evidence="6">The sequence shown here is derived from an EMBL/GenBank/DDBJ whole genome shotgun (WGS) entry which is preliminary data.</text>
</comment>
<dbReference type="SMART" id="SM00421">
    <property type="entry name" value="HTH_LUXR"/>
    <property type="match status" value="1"/>
</dbReference>
<name>A0A1J4MW46_9ACTN</name>
<dbReference type="NCBIfam" id="NF047785">
    <property type="entry name" value="respo_reg_MadR"/>
    <property type="match status" value="1"/>
</dbReference>
<keyword evidence="2 6" id="KW-0238">DNA-binding</keyword>
<dbReference type="InterPro" id="IPR039420">
    <property type="entry name" value="WalR-like"/>
</dbReference>
<dbReference type="Proteomes" id="UP000033772">
    <property type="component" value="Unassembled WGS sequence"/>
</dbReference>
<keyword evidence="7" id="KW-1185">Reference proteome</keyword>
<dbReference type="SUPFAM" id="SSF52172">
    <property type="entry name" value="CheY-like"/>
    <property type="match status" value="1"/>
</dbReference>
<accession>A0A1J4MW46</accession>
<dbReference type="InterPro" id="IPR000792">
    <property type="entry name" value="Tscrpt_reg_LuxR_C"/>
</dbReference>
<dbReference type="PRINTS" id="PR00038">
    <property type="entry name" value="HTHLUXR"/>
</dbReference>
<evidence type="ECO:0000259" key="5">
    <source>
        <dbReference type="PROSITE" id="PS50110"/>
    </source>
</evidence>
<dbReference type="InterPro" id="IPR058245">
    <property type="entry name" value="NreC/VraR/RcsB-like_REC"/>
</dbReference>
<dbReference type="InterPro" id="IPR016032">
    <property type="entry name" value="Sig_transdc_resp-reg_C-effctor"/>
</dbReference>
<dbReference type="Pfam" id="PF00196">
    <property type="entry name" value="GerE"/>
    <property type="match status" value="1"/>
</dbReference>
<dbReference type="CDD" id="cd17535">
    <property type="entry name" value="REC_NarL-like"/>
    <property type="match status" value="1"/>
</dbReference>
<sequence length="227" mass="24254">MTTLSPPQAVPDRTTAGIDVLLVDDHAIVRQGLRSILEREPGLRVVAEAATAAEALARVNSAHPDIVLLDLKLSSSSDAEGLELCAALTQRHPEALILVLTTFLDEQLVMQAIRAGARGYVVKDVDTTGLVRAIRDVASGGSAFDARSAAAMIRGVNMPVTSDDSELTTRELEVLELLAHGLSNRAIGHRLYISDTTAKFHVGNILRKLGVSRRAEAVYEASKMGLL</sequence>
<dbReference type="RefSeq" id="WP_045548130.1">
    <property type="nucleotide sequence ID" value="NZ_JZDQ02000065.1"/>
</dbReference>
<dbReference type="AlphaFoldDB" id="A0A1J4MW46"/>
<proteinExistence type="predicted"/>
<reference evidence="6" key="1">
    <citation type="submission" date="2016-10" db="EMBL/GenBank/DDBJ databases">
        <title>Draft Genome Sequence of Nocardioides luteus Strain BAFB, an Alkane-Degrading Bacterium Isolated from JP-7 Polluted Soil.</title>
        <authorList>
            <person name="Brown L."/>
            <person name="Ruiz O.N."/>
            <person name="Gunasekera T."/>
        </authorList>
    </citation>
    <scope>NUCLEOTIDE SEQUENCE [LARGE SCALE GENOMIC DNA]</scope>
    <source>
        <strain evidence="6">BAFB</strain>
    </source>
</reference>
<protein>
    <submittedName>
        <fullName evidence="6">DNA-binding response regulator</fullName>
    </submittedName>
</protein>
<dbReference type="CDD" id="cd06170">
    <property type="entry name" value="LuxR_C_like"/>
    <property type="match status" value="1"/>
</dbReference>
<organism evidence="6 7">
    <name type="scientific">Nocardioides luteus</name>
    <dbReference type="NCBI Taxonomy" id="1844"/>
    <lineage>
        <taxon>Bacteria</taxon>
        <taxon>Bacillati</taxon>
        <taxon>Actinomycetota</taxon>
        <taxon>Actinomycetes</taxon>
        <taxon>Propionibacteriales</taxon>
        <taxon>Nocardioidaceae</taxon>
        <taxon>Nocardioides</taxon>
    </lineage>
</organism>
<dbReference type="Gene3D" id="3.40.50.2300">
    <property type="match status" value="1"/>
</dbReference>
<dbReference type="SUPFAM" id="SSF46894">
    <property type="entry name" value="C-terminal effector domain of the bipartite response regulators"/>
    <property type="match status" value="1"/>
</dbReference>
<dbReference type="GO" id="GO:0003677">
    <property type="term" value="F:DNA binding"/>
    <property type="evidence" value="ECO:0007669"/>
    <property type="project" value="UniProtKB-KW"/>
</dbReference>
<evidence type="ECO:0000256" key="2">
    <source>
        <dbReference type="ARBA" id="ARBA00023125"/>
    </source>
</evidence>
<keyword evidence="1 3" id="KW-0597">Phosphoprotein</keyword>
<dbReference type="PANTHER" id="PTHR43214">
    <property type="entry name" value="TWO-COMPONENT RESPONSE REGULATOR"/>
    <property type="match status" value="1"/>
</dbReference>
<evidence type="ECO:0000256" key="3">
    <source>
        <dbReference type="PROSITE-ProRule" id="PRU00169"/>
    </source>
</evidence>
<dbReference type="GO" id="GO:0006355">
    <property type="term" value="P:regulation of DNA-templated transcription"/>
    <property type="evidence" value="ECO:0007669"/>
    <property type="project" value="InterPro"/>
</dbReference>
<dbReference type="InterPro" id="IPR011006">
    <property type="entry name" value="CheY-like_superfamily"/>
</dbReference>
<evidence type="ECO:0000256" key="1">
    <source>
        <dbReference type="ARBA" id="ARBA00022553"/>
    </source>
</evidence>
<feature type="modified residue" description="4-aspartylphosphate" evidence="3">
    <location>
        <position position="70"/>
    </location>
</feature>
<dbReference type="GO" id="GO:0000160">
    <property type="term" value="P:phosphorelay signal transduction system"/>
    <property type="evidence" value="ECO:0007669"/>
    <property type="project" value="InterPro"/>
</dbReference>
<dbReference type="PROSITE" id="PS50110">
    <property type="entry name" value="RESPONSE_REGULATORY"/>
    <property type="match status" value="1"/>
</dbReference>
<evidence type="ECO:0000259" key="4">
    <source>
        <dbReference type="PROSITE" id="PS50043"/>
    </source>
</evidence>
<feature type="domain" description="Response regulatory" evidence="5">
    <location>
        <begin position="19"/>
        <end position="138"/>
    </location>
</feature>
<dbReference type="InterPro" id="IPR001789">
    <property type="entry name" value="Sig_transdc_resp-reg_receiver"/>
</dbReference>
<gene>
    <name evidence="6" type="ORF">UG56_027155</name>
</gene>
<evidence type="ECO:0000313" key="6">
    <source>
        <dbReference type="EMBL" id="OIJ23597.1"/>
    </source>
</evidence>
<feature type="domain" description="HTH luxR-type" evidence="4">
    <location>
        <begin position="160"/>
        <end position="225"/>
    </location>
</feature>
<dbReference type="EMBL" id="JZDQ02000065">
    <property type="protein sequence ID" value="OIJ23597.1"/>
    <property type="molecule type" value="Genomic_DNA"/>
</dbReference>